<comment type="caution">
    <text evidence="3">The sequence shown here is derived from an EMBL/GenBank/DDBJ whole genome shotgun (WGS) entry which is preliminary data.</text>
</comment>
<sequence>MAAVIGTLMVASSAPAQSTSASLPPASGASNTAASEKQREWASAIVAQARDVMRTHLRDGRTRGFPLPATPLGPAKGNNLFPYGWMVHDRGGKYASLYDISESTVQQFNLVFHGRAVVMPFGGALGAGGLPYAGYAPDSKHWIVVPFAYLQANESPVAGVSGQVAVKAPVAAAATTSSAATTAGSGGGAVPELVSASERGRIAVGLPLDPAELERRGVYWTDSWLGMAVLYATTDMTKVHGAMDNLIDDFLRNENHGNSPAKIELQRLREKCAHTSETFAKQDCLRNLNRAFSTFGRAVIESRQLHVFVEAMTSWDERDRRVVSKVMGSLPDSGCDPGSVCMRVGPYGAGWNVVCYRLDKPLPQQLSFSMPEDEARALSRRAGDIRDLRHVSFALEVTSPVSALPSPRMCTRPIDKVVAEGRARVRSEVMWNSAQAHLVRESNSAPAAVTAGAAAATTTRSGAGEVRPLSAVAVPSTAPAPRIKIDAK</sequence>
<feature type="signal peptide" evidence="2">
    <location>
        <begin position="1"/>
        <end position="16"/>
    </location>
</feature>
<accession>A0ABT8DPV7</accession>
<keyword evidence="4" id="KW-1185">Reference proteome</keyword>
<keyword evidence="2" id="KW-0732">Signal</keyword>
<dbReference type="Proteomes" id="UP001228044">
    <property type="component" value="Unassembled WGS sequence"/>
</dbReference>
<name>A0ABT8DPV7_9BURK</name>
<dbReference type="EMBL" id="JAUHHC010000002">
    <property type="protein sequence ID" value="MDN3920046.1"/>
    <property type="molecule type" value="Genomic_DNA"/>
</dbReference>
<evidence type="ECO:0000256" key="1">
    <source>
        <dbReference type="SAM" id="MobiDB-lite"/>
    </source>
</evidence>
<dbReference type="RefSeq" id="WP_290358364.1">
    <property type="nucleotide sequence ID" value="NZ_JAUHHC010000002.1"/>
</dbReference>
<feature type="compositionally biased region" description="Low complexity" evidence="1">
    <location>
        <begin position="16"/>
        <end position="27"/>
    </location>
</feature>
<feature type="chain" id="PRO_5046470221" evidence="2">
    <location>
        <begin position="17"/>
        <end position="488"/>
    </location>
</feature>
<evidence type="ECO:0000256" key="2">
    <source>
        <dbReference type="SAM" id="SignalP"/>
    </source>
</evidence>
<organism evidence="3 4">
    <name type="scientific">Roseateles violae</name>
    <dbReference type="NCBI Taxonomy" id="3058042"/>
    <lineage>
        <taxon>Bacteria</taxon>
        <taxon>Pseudomonadati</taxon>
        <taxon>Pseudomonadota</taxon>
        <taxon>Betaproteobacteria</taxon>
        <taxon>Burkholderiales</taxon>
        <taxon>Sphaerotilaceae</taxon>
        <taxon>Roseateles</taxon>
    </lineage>
</organism>
<protein>
    <submittedName>
        <fullName evidence="3">Uncharacterized protein</fullName>
    </submittedName>
</protein>
<gene>
    <name evidence="3" type="ORF">QWJ38_07105</name>
</gene>
<proteinExistence type="predicted"/>
<evidence type="ECO:0000313" key="4">
    <source>
        <dbReference type="Proteomes" id="UP001228044"/>
    </source>
</evidence>
<evidence type="ECO:0000313" key="3">
    <source>
        <dbReference type="EMBL" id="MDN3920046.1"/>
    </source>
</evidence>
<feature type="region of interest" description="Disordered" evidence="1">
    <location>
        <begin position="16"/>
        <end position="35"/>
    </location>
</feature>
<reference evidence="3 4" key="1">
    <citation type="submission" date="2023-06" db="EMBL/GenBank/DDBJ databases">
        <title>Pelomonas sp. PFR6 16S ribosomal RNA gene Genome sequencing and assembly.</title>
        <authorList>
            <person name="Woo H."/>
        </authorList>
    </citation>
    <scope>NUCLEOTIDE SEQUENCE [LARGE SCALE GENOMIC DNA]</scope>
    <source>
        <strain evidence="3 4">PFR6</strain>
    </source>
</reference>